<sequence>MDGVEWLGVVAGVLTTIAFVPQVLRTHRTRSASDLSTPMLLLFTTGVGLWLAYGLLIGSNGIILANAATLVLSAYILAMKLRFG</sequence>
<evidence type="ECO:0000313" key="6">
    <source>
        <dbReference type="EMBL" id="TPG61286.1"/>
    </source>
</evidence>
<keyword evidence="7" id="KW-1185">Reference proteome</keyword>
<evidence type="ECO:0000313" key="7">
    <source>
        <dbReference type="Proteomes" id="UP000317078"/>
    </source>
</evidence>
<dbReference type="GO" id="GO:0051119">
    <property type="term" value="F:sugar transmembrane transporter activity"/>
    <property type="evidence" value="ECO:0007669"/>
    <property type="project" value="InterPro"/>
</dbReference>
<dbReference type="RefSeq" id="WP_140881014.1">
    <property type="nucleotide sequence ID" value="NZ_RCZP01000001.1"/>
</dbReference>
<accession>A0A502GJY4</accession>
<evidence type="ECO:0000256" key="2">
    <source>
        <dbReference type="ARBA" id="ARBA00022692"/>
    </source>
</evidence>
<keyword evidence="2 5" id="KW-0812">Transmembrane</keyword>
<name>A0A502GJY4_9PROT</name>
<evidence type="ECO:0000256" key="3">
    <source>
        <dbReference type="ARBA" id="ARBA00022989"/>
    </source>
</evidence>
<dbReference type="Pfam" id="PF04193">
    <property type="entry name" value="PQ-loop"/>
    <property type="match status" value="1"/>
</dbReference>
<dbReference type="NCBIfam" id="NF037968">
    <property type="entry name" value="SemiSWEET_2"/>
    <property type="match status" value="1"/>
</dbReference>
<feature type="transmembrane region" description="Helical" evidence="5">
    <location>
        <begin position="6"/>
        <end position="24"/>
    </location>
</feature>
<gene>
    <name evidence="6" type="ORF">EAH89_01660</name>
</gene>
<comment type="caution">
    <text evidence="6">The sequence shown here is derived from an EMBL/GenBank/DDBJ whole genome shotgun (WGS) entry which is preliminary data.</text>
</comment>
<evidence type="ECO:0000256" key="1">
    <source>
        <dbReference type="ARBA" id="ARBA00004141"/>
    </source>
</evidence>
<keyword evidence="4 5" id="KW-0472">Membrane</keyword>
<keyword evidence="3 5" id="KW-1133">Transmembrane helix</keyword>
<dbReference type="OrthoDB" id="9814012at2"/>
<reference evidence="6 7" key="1">
    <citation type="journal article" date="2019" name="Environ. Microbiol.">
        <title>Species interactions and distinct microbial communities in high Arctic permafrost affected cryosols are associated with the CH4 and CO2 gas fluxes.</title>
        <authorList>
            <person name="Altshuler I."/>
            <person name="Hamel J."/>
            <person name="Turney S."/>
            <person name="Magnuson E."/>
            <person name="Levesque R."/>
            <person name="Greer C."/>
            <person name="Whyte L.G."/>
        </authorList>
    </citation>
    <scope>NUCLEOTIDE SEQUENCE [LARGE SCALE GENOMIC DNA]</scope>
    <source>
        <strain evidence="6 7">S9.3B</strain>
    </source>
</reference>
<dbReference type="EMBL" id="RCZP01000001">
    <property type="protein sequence ID" value="TPG61286.1"/>
    <property type="molecule type" value="Genomic_DNA"/>
</dbReference>
<evidence type="ECO:0000256" key="5">
    <source>
        <dbReference type="SAM" id="Phobius"/>
    </source>
</evidence>
<feature type="transmembrane region" description="Helical" evidence="5">
    <location>
        <begin position="36"/>
        <end position="56"/>
    </location>
</feature>
<comment type="subcellular location">
    <subcellularLocation>
        <location evidence="1">Membrane</location>
        <topology evidence="1">Multi-pass membrane protein</topology>
    </subcellularLocation>
</comment>
<dbReference type="InterPro" id="IPR047662">
    <property type="entry name" value="SemiSWEET"/>
</dbReference>
<evidence type="ECO:0008006" key="8">
    <source>
        <dbReference type="Google" id="ProtNLM"/>
    </source>
</evidence>
<dbReference type="AlphaFoldDB" id="A0A502GJY4"/>
<dbReference type="Proteomes" id="UP000317078">
    <property type="component" value="Unassembled WGS sequence"/>
</dbReference>
<dbReference type="InterPro" id="IPR006603">
    <property type="entry name" value="PQ-loop_rpt"/>
</dbReference>
<proteinExistence type="predicted"/>
<feature type="transmembrane region" description="Helical" evidence="5">
    <location>
        <begin position="62"/>
        <end position="78"/>
    </location>
</feature>
<dbReference type="Gene3D" id="1.20.1280.290">
    <property type="match status" value="1"/>
</dbReference>
<organism evidence="6 7">
    <name type="scientific">Muricoccus nepalensis</name>
    <dbReference type="NCBI Taxonomy" id="1854500"/>
    <lineage>
        <taxon>Bacteria</taxon>
        <taxon>Pseudomonadati</taxon>
        <taxon>Pseudomonadota</taxon>
        <taxon>Alphaproteobacteria</taxon>
        <taxon>Acetobacterales</taxon>
        <taxon>Roseomonadaceae</taxon>
        <taxon>Muricoccus</taxon>
    </lineage>
</organism>
<evidence type="ECO:0000256" key="4">
    <source>
        <dbReference type="ARBA" id="ARBA00023136"/>
    </source>
</evidence>
<protein>
    <recommendedName>
        <fullName evidence="8">Glutathione synthetase</fullName>
    </recommendedName>
</protein>
<dbReference type="GO" id="GO:0016020">
    <property type="term" value="C:membrane"/>
    <property type="evidence" value="ECO:0007669"/>
    <property type="project" value="UniProtKB-SubCell"/>
</dbReference>